<organism evidence="10 11">
    <name type="scientific">Aspergillus pseudodeflectus</name>
    <dbReference type="NCBI Taxonomy" id="176178"/>
    <lineage>
        <taxon>Eukaryota</taxon>
        <taxon>Fungi</taxon>
        <taxon>Dikarya</taxon>
        <taxon>Ascomycota</taxon>
        <taxon>Pezizomycotina</taxon>
        <taxon>Eurotiomycetes</taxon>
        <taxon>Eurotiomycetidae</taxon>
        <taxon>Eurotiales</taxon>
        <taxon>Aspergillaceae</taxon>
        <taxon>Aspergillus</taxon>
        <taxon>Aspergillus subgen. Nidulantes</taxon>
    </lineage>
</organism>
<proteinExistence type="inferred from homology"/>
<comment type="similarity">
    <text evidence="2 8">Belongs to the PHP hydrolase family. HisK subfamily.</text>
</comment>
<evidence type="ECO:0000313" key="11">
    <source>
        <dbReference type="Proteomes" id="UP001610444"/>
    </source>
</evidence>
<comment type="caution">
    <text evidence="10">The sequence shown here is derived from an EMBL/GenBank/DDBJ whole genome shotgun (WGS) entry which is preliminary data.</text>
</comment>
<evidence type="ECO:0000256" key="4">
    <source>
        <dbReference type="ARBA" id="ARBA00022605"/>
    </source>
</evidence>
<dbReference type="PANTHER" id="PTHR21039:SF0">
    <property type="entry name" value="HISTIDINOL-PHOSPHATASE"/>
    <property type="match status" value="1"/>
</dbReference>
<dbReference type="CDD" id="cd12110">
    <property type="entry name" value="PHP_HisPPase_Hisj_like"/>
    <property type="match status" value="1"/>
</dbReference>
<accession>A0ABR4L164</accession>
<evidence type="ECO:0000256" key="6">
    <source>
        <dbReference type="ARBA" id="ARBA00023102"/>
    </source>
</evidence>
<keyword evidence="5 8" id="KW-0378">Hydrolase</keyword>
<evidence type="ECO:0000256" key="2">
    <source>
        <dbReference type="ARBA" id="ARBA00009152"/>
    </source>
</evidence>
<dbReference type="InterPro" id="IPR016195">
    <property type="entry name" value="Pol/histidinol_Pase-like"/>
</dbReference>
<comment type="pathway">
    <text evidence="1 8">Amino-acid biosynthesis; L-histidine biosynthesis; L-histidine from 5-phospho-alpha-D-ribose 1-diphosphate: step 8/9.</text>
</comment>
<dbReference type="EC" id="3.1.3.15" evidence="3 8"/>
<reference evidence="10 11" key="1">
    <citation type="submission" date="2024-07" db="EMBL/GenBank/DDBJ databases">
        <title>Section-level genome sequencing and comparative genomics of Aspergillus sections Usti and Cavernicolus.</title>
        <authorList>
            <consortium name="Lawrence Berkeley National Laboratory"/>
            <person name="Nybo J.L."/>
            <person name="Vesth T.C."/>
            <person name="Theobald S."/>
            <person name="Frisvad J.C."/>
            <person name="Larsen T.O."/>
            <person name="Kjaerboelling I."/>
            <person name="Rothschild-Mancinelli K."/>
            <person name="Lyhne E.K."/>
            <person name="Kogle M.E."/>
            <person name="Barry K."/>
            <person name="Clum A."/>
            <person name="Na H."/>
            <person name="Ledsgaard L."/>
            <person name="Lin J."/>
            <person name="Lipzen A."/>
            <person name="Kuo A."/>
            <person name="Riley R."/>
            <person name="Mondo S."/>
            <person name="LaButti K."/>
            <person name="Haridas S."/>
            <person name="Pangalinan J."/>
            <person name="Salamov A.A."/>
            <person name="Simmons B.A."/>
            <person name="Magnuson J.K."/>
            <person name="Chen J."/>
            <person name="Drula E."/>
            <person name="Henrissat B."/>
            <person name="Wiebenga A."/>
            <person name="Lubbers R.J."/>
            <person name="Gomes A.C."/>
            <person name="Macurrencykelacurrency M.R."/>
            <person name="Stajich J."/>
            <person name="Grigoriev I.V."/>
            <person name="Mortensen U.H."/>
            <person name="De vries R.P."/>
            <person name="Baker S.E."/>
            <person name="Andersen M.R."/>
        </authorList>
    </citation>
    <scope>NUCLEOTIDE SEQUENCE [LARGE SCALE GENOMIC DNA]</scope>
    <source>
        <strain evidence="10 11">CBS 756.74</strain>
    </source>
</reference>
<keyword evidence="6 8" id="KW-0368">Histidine biosynthesis</keyword>
<dbReference type="InterPro" id="IPR010140">
    <property type="entry name" value="Histidinol_P_phosphatase_HisJ"/>
</dbReference>
<dbReference type="InterPro" id="IPR004013">
    <property type="entry name" value="PHP_dom"/>
</dbReference>
<name>A0ABR4L164_9EURO</name>
<evidence type="ECO:0000313" key="10">
    <source>
        <dbReference type="EMBL" id="KAL2858265.1"/>
    </source>
</evidence>
<dbReference type="Proteomes" id="UP001610444">
    <property type="component" value="Unassembled WGS sequence"/>
</dbReference>
<sequence>MPFSHHSHSGEFCPSHAQDSLEEVIQEAISQGMRVFCSSEHMPHADEELYDEEIKAGVTSSILLSNEAKYYSKAIQLREKYASQIEILVGFESEWIDSNTSLRLIQDSLSNYPWEFFVGSVHHLHGIPIDWSRDLYLKARDVSGGTDERMFEDYFDVYFEMLQRLKPPIVRNFDLIRLFCHNPKPREEGLRKWSGVWERVVRNLGYISKYGGLLELNSAALRKGLDMPYPSAEICQEFLAMGGRFCLSDDSHGVGQVGAKCREMLKFVKEQGIQRLYFLELSPEGTLGGVASRFPLTIQKSCSVAEVEEMAYWQR</sequence>
<evidence type="ECO:0000256" key="3">
    <source>
        <dbReference type="ARBA" id="ARBA00013085"/>
    </source>
</evidence>
<evidence type="ECO:0000256" key="8">
    <source>
        <dbReference type="RuleBase" id="RU366003"/>
    </source>
</evidence>
<dbReference type="Pfam" id="PF02811">
    <property type="entry name" value="PHP"/>
    <property type="match status" value="1"/>
</dbReference>
<dbReference type="PANTHER" id="PTHR21039">
    <property type="entry name" value="HISTIDINOL PHOSPHATASE-RELATED"/>
    <property type="match status" value="1"/>
</dbReference>
<evidence type="ECO:0000256" key="1">
    <source>
        <dbReference type="ARBA" id="ARBA00004970"/>
    </source>
</evidence>
<dbReference type="RefSeq" id="XP_070903434.1">
    <property type="nucleotide sequence ID" value="XM_071048492.1"/>
</dbReference>
<evidence type="ECO:0000259" key="9">
    <source>
        <dbReference type="Pfam" id="PF02811"/>
    </source>
</evidence>
<keyword evidence="4 8" id="KW-0028">Amino-acid biosynthesis</keyword>
<gene>
    <name evidence="10" type="ORF">BJX68DRAFT_278234</name>
</gene>
<evidence type="ECO:0000256" key="7">
    <source>
        <dbReference type="ARBA" id="ARBA00049158"/>
    </source>
</evidence>
<evidence type="ECO:0000256" key="5">
    <source>
        <dbReference type="ARBA" id="ARBA00022801"/>
    </source>
</evidence>
<dbReference type="EMBL" id="JBFXLR010000005">
    <property type="protein sequence ID" value="KAL2858265.1"/>
    <property type="molecule type" value="Genomic_DNA"/>
</dbReference>
<feature type="domain" description="PHP" evidence="9">
    <location>
        <begin position="5"/>
        <end position="219"/>
    </location>
</feature>
<dbReference type="NCBIfam" id="TIGR01856">
    <property type="entry name" value="hisJ_fam"/>
    <property type="match status" value="1"/>
</dbReference>
<keyword evidence="11" id="KW-1185">Reference proteome</keyword>
<dbReference type="GeneID" id="98163656"/>
<dbReference type="SUPFAM" id="SSF89550">
    <property type="entry name" value="PHP domain-like"/>
    <property type="match status" value="1"/>
</dbReference>
<dbReference type="Gene3D" id="3.20.20.140">
    <property type="entry name" value="Metal-dependent hydrolases"/>
    <property type="match status" value="1"/>
</dbReference>
<comment type="catalytic activity">
    <reaction evidence="7 8">
        <text>L-histidinol phosphate + H2O = L-histidinol + phosphate</text>
        <dbReference type="Rhea" id="RHEA:14465"/>
        <dbReference type="ChEBI" id="CHEBI:15377"/>
        <dbReference type="ChEBI" id="CHEBI:43474"/>
        <dbReference type="ChEBI" id="CHEBI:57699"/>
        <dbReference type="ChEBI" id="CHEBI:57980"/>
        <dbReference type="EC" id="3.1.3.15"/>
    </reaction>
</comment>
<protein>
    <recommendedName>
        <fullName evidence="3 8">Histidinol-phosphatase</fullName>
        <shortName evidence="8">HolPase</shortName>
        <ecNumber evidence="3 8">3.1.3.15</ecNumber>
    </recommendedName>
</protein>